<dbReference type="PANTHER" id="PTHR47171:SF4">
    <property type="entry name" value="ACETAMIDASE REGULATORY PROTEIN"/>
    <property type="match status" value="1"/>
</dbReference>
<dbReference type="SUPFAM" id="SSF57701">
    <property type="entry name" value="Zn2/Cys6 DNA-binding domain"/>
    <property type="match status" value="1"/>
</dbReference>
<feature type="region of interest" description="Disordered" evidence="7">
    <location>
        <begin position="1"/>
        <end position="22"/>
    </location>
</feature>
<evidence type="ECO:0000256" key="3">
    <source>
        <dbReference type="ARBA" id="ARBA00023015"/>
    </source>
</evidence>
<dbReference type="SMART" id="SM00066">
    <property type="entry name" value="GAL4"/>
    <property type="match status" value="1"/>
</dbReference>
<dbReference type="Proteomes" id="UP000777438">
    <property type="component" value="Unassembled WGS sequence"/>
</dbReference>
<reference evidence="9 10" key="1">
    <citation type="journal article" date="2021" name="Nat. Commun.">
        <title>Genetic determinants of endophytism in the Arabidopsis root mycobiome.</title>
        <authorList>
            <person name="Mesny F."/>
            <person name="Miyauchi S."/>
            <person name="Thiergart T."/>
            <person name="Pickel B."/>
            <person name="Atanasova L."/>
            <person name="Karlsson M."/>
            <person name="Huettel B."/>
            <person name="Barry K.W."/>
            <person name="Haridas S."/>
            <person name="Chen C."/>
            <person name="Bauer D."/>
            <person name="Andreopoulos W."/>
            <person name="Pangilinan J."/>
            <person name="LaButti K."/>
            <person name="Riley R."/>
            <person name="Lipzen A."/>
            <person name="Clum A."/>
            <person name="Drula E."/>
            <person name="Henrissat B."/>
            <person name="Kohler A."/>
            <person name="Grigoriev I.V."/>
            <person name="Martin F.M."/>
            <person name="Hacquard S."/>
        </authorList>
    </citation>
    <scope>NUCLEOTIDE SEQUENCE [LARGE SCALE GENOMIC DNA]</scope>
    <source>
        <strain evidence="9 10">MPI-CAGE-CH-0241</strain>
    </source>
</reference>
<keyword evidence="5" id="KW-0804">Transcription</keyword>
<organism evidence="9 10">
    <name type="scientific">Thelonectria olida</name>
    <dbReference type="NCBI Taxonomy" id="1576542"/>
    <lineage>
        <taxon>Eukaryota</taxon>
        <taxon>Fungi</taxon>
        <taxon>Dikarya</taxon>
        <taxon>Ascomycota</taxon>
        <taxon>Pezizomycotina</taxon>
        <taxon>Sordariomycetes</taxon>
        <taxon>Hypocreomycetidae</taxon>
        <taxon>Hypocreales</taxon>
        <taxon>Nectriaceae</taxon>
        <taxon>Thelonectria</taxon>
    </lineage>
</organism>
<comment type="caution">
    <text evidence="9">The sequence shown here is derived from an EMBL/GenBank/DDBJ whole genome shotgun (WGS) entry which is preliminary data.</text>
</comment>
<keyword evidence="4" id="KW-0238">DNA-binding</keyword>
<keyword evidence="2" id="KW-0862">Zinc</keyword>
<dbReference type="GO" id="GO:0008270">
    <property type="term" value="F:zinc ion binding"/>
    <property type="evidence" value="ECO:0007669"/>
    <property type="project" value="InterPro"/>
</dbReference>
<sequence length="607" mass="68455">MIHNEGLGSQDQRSPQIRPKTNGRACVNCHQRKVRCDALEQGIPCSNCIKSNRTGCRMYERKSKHFSTSRTGSLPILLPRASETASLEDIVKGDMSISEGRSATYDTPPTALEPDHLLSGTFSSELESVASQSVDFDTDRASKNLADVVNGSHLEFGEFGRNELSRLHFIGNETSNLNFMVQQRSHEFNQDSIHHIPSRQLPRNQTAHNSDGIPLDAFTLPDKFLVDELIHAYFTHINCGWPIVDEEDFMTKYKNRDPRNPPALTLLHAILLVGAHVLSRHRSDVAELKSTFFSRAKALFDARFEQDRTIHVQVALLMTWHSDGVEDILANSWQWVGHAARVALGLGMHRNSDTSSLLPVYKRAWVRLWWVLVQFDVLVSVAYGRPQALNIEGSNVPSLTDAHFIGIPNARKDFVIQHSRLCVIMARILTQKGSLRSSMDVDLHTIRQVDDTLADFNMRLPDHMRLSLANVDVWQSTLHLTYNNFLILVHRAPQIGTFNPVSPEVVNDLEICRDASMTMTLIFESLRAQGLLSCLWLSSVNSLFTAILQVSIELNSSNPVVACRSSRRFESLLHCLRDLSREWLYALSVLRLFEDQSATSNPRMSQA</sequence>
<evidence type="ECO:0000256" key="7">
    <source>
        <dbReference type="SAM" id="MobiDB-lite"/>
    </source>
</evidence>
<keyword evidence="6" id="KW-0539">Nucleus</keyword>
<protein>
    <submittedName>
        <fullName evidence="9">Fungal-specific transcription factor domain-containing protein</fullName>
    </submittedName>
</protein>
<dbReference type="InterPro" id="IPR001138">
    <property type="entry name" value="Zn2Cys6_DnaBD"/>
</dbReference>
<feature type="domain" description="Zn(2)-C6 fungal-type" evidence="8">
    <location>
        <begin position="25"/>
        <end position="58"/>
    </location>
</feature>
<evidence type="ECO:0000256" key="5">
    <source>
        <dbReference type="ARBA" id="ARBA00023163"/>
    </source>
</evidence>
<keyword evidence="10" id="KW-1185">Reference proteome</keyword>
<dbReference type="CDD" id="cd12148">
    <property type="entry name" value="fungal_TF_MHR"/>
    <property type="match status" value="1"/>
</dbReference>
<evidence type="ECO:0000256" key="6">
    <source>
        <dbReference type="ARBA" id="ARBA00023242"/>
    </source>
</evidence>
<evidence type="ECO:0000313" key="9">
    <source>
        <dbReference type="EMBL" id="KAH6887416.1"/>
    </source>
</evidence>
<dbReference type="OrthoDB" id="25391at2759"/>
<keyword evidence="3" id="KW-0805">Transcription regulation</keyword>
<dbReference type="PROSITE" id="PS00463">
    <property type="entry name" value="ZN2_CY6_FUNGAL_1"/>
    <property type="match status" value="1"/>
</dbReference>
<name>A0A9P8W105_9HYPO</name>
<dbReference type="GO" id="GO:0003677">
    <property type="term" value="F:DNA binding"/>
    <property type="evidence" value="ECO:0007669"/>
    <property type="project" value="UniProtKB-KW"/>
</dbReference>
<evidence type="ECO:0000259" key="8">
    <source>
        <dbReference type="PROSITE" id="PS50048"/>
    </source>
</evidence>
<dbReference type="InterPro" id="IPR007219">
    <property type="entry name" value="XnlR_reg_dom"/>
</dbReference>
<evidence type="ECO:0000256" key="4">
    <source>
        <dbReference type="ARBA" id="ARBA00023125"/>
    </source>
</evidence>
<evidence type="ECO:0000256" key="1">
    <source>
        <dbReference type="ARBA" id="ARBA00022723"/>
    </source>
</evidence>
<dbReference type="InterPro" id="IPR036864">
    <property type="entry name" value="Zn2-C6_fun-type_DNA-bd_sf"/>
</dbReference>
<dbReference type="CDD" id="cd00067">
    <property type="entry name" value="GAL4"/>
    <property type="match status" value="1"/>
</dbReference>
<dbReference type="GO" id="GO:0000981">
    <property type="term" value="F:DNA-binding transcription factor activity, RNA polymerase II-specific"/>
    <property type="evidence" value="ECO:0007669"/>
    <property type="project" value="InterPro"/>
</dbReference>
<dbReference type="GO" id="GO:0006351">
    <property type="term" value="P:DNA-templated transcription"/>
    <property type="evidence" value="ECO:0007669"/>
    <property type="project" value="InterPro"/>
</dbReference>
<evidence type="ECO:0000256" key="2">
    <source>
        <dbReference type="ARBA" id="ARBA00022833"/>
    </source>
</evidence>
<dbReference type="EMBL" id="JAGPYM010000014">
    <property type="protein sequence ID" value="KAH6887416.1"/>
    <property type="molecule type" value="Genomic_DNA"/>
</dbReference>
<proteinExistence type="predicted"/>
<keyword evidence="1" id="KW-0479">Metal-binding</keyword>
<evidence type="ECO:0000313" key="10">
    <source>
        <dbReference type="Proteomes" id="UP000777438"/>
    </source>
</evidence>
<dbReference type="PANTHER" id="PTHR47171">
    <property type="entry name" value="FARA-RELATED"/>
    <property type="match status" value="1"/>
</dbReference>
<dbReference type="AlphaFoldDB" id="A0A9P8W105"/>
<dbReference type="InterPro" id="IPR052073">
    <property type="entry name" value="Amide_Lactam_Regulators"/>
</dbReference>
<dbReference type="Gene3D" id="4.10.240.10">
    <property type="entry name" value="Zn(2)-C6 fungal-type DNA-binding domain"/>
    <property type="match status" value="1"/>
</dbReference>
<dbReference type="SMART" id="SM00906">
    <property type="entry name" value="Fungal_trans"/>
    <property type="match status" value="1"/>
</dbReference>
<dbReference type="Pfam" id="PF04082">
    <property type="entry name" value="Fungal_trans"/>
    <property type="match status" value="1"/>
</dbReference>
<gene>
    <name evidence="9" type="ORF">B0T10DRAFT_574393</name>
</gene>
<dbReference type="PROSITE" id="PS50048">
    <property type="entry name" value="ZN2_CY6_FUNGAL_2"/>
    <property type="match status" value="1"/>
</dbReference>
<dbReference type="Pfam" id="PF00172">
    <property type="entry name" value="Zn_clus"/>
    <property type="match status" value="1"/>
</dbReference>
<accession>A0A9P8W105</accession>